<dbReference type="KEGG" id="csh:Closa_2756"/>
<accession>D9R5W5</accession>
<protein>
    <submittedName>
        <fullName evidence="1">Uncharacterized protein</fullName>
    </submittedName>
</protein>
<sequence length="56" mass="6564">MSDMNEHHQKYVNEHSSAFQNSKFYIEDDAAKEVYYNPDSNAGGQLVTNRYSCCYY</sequence>
<proteinExistence type="predicted"/>
<name>D9R5W5_LACSW</name>
<dbReference type="PaxDb" id="610130-Closa_2756"/>
<evidence type="ECO:0000313" key="1">
    <source>
        <dbReference type="EMBL" id="ADL05298.1"/>
    </source>
</evidence>
<dbReference type="AlphaFoldDB" id="D9R5W5"/>
<dbReference type="HOGENOM" id="CLU_3006320_0_0_9"/>
<evidence type="ECO:0000313" key="2">
    <source>
        <dbReference type="Proteomes" id="UP000001662"/>
    </source>
</evidence>
<dbReference type="EMBL" id="CP002109">
    <property type="protein sequence ID" value="ADL05298.1"/>
    <property type="molecule type" value="Genomic_DNA"/>
</dbReference>
<organism evidence="1 2">
    <name type="scientific">Lacrimispora saccharolytica (strain ATCC 35040 / DSM 2544 / NRCC 2533 / WM1)</name>
    <name type="common">Clostridium saccharolyticum</name>
    <dbReference type="NCBI Taxonomy" id="610130"/>
    <lineage>
        <taxon>Bacteria</taxon>
        <taxon>Bacillati</taxon>
        <taxon>Bacillota</taxon>
        <taxon>Clostridia</taxon>
        <taxon>Lachnospirales</taxon>
        <taxon>Lachnospiraceae</taxon>
        <taxon>Lacrimispora</taxon>
    </lineage>
</organism>
<keyword evidence="2" id="KW-1185">Reference proteome</keyword>
<reference evidence="1" key="1">
    <citation type="submission" date="2010-07" db="EMBL/GenBank/DDBJ databases">
        <title>Complete sequence of Clostridium saccharolyticum WM1.</title>
        <authorList>
            <consortium name="US DOE Joint Genome Institute"/>
            <person name="Lucas S."/>
            <person name="Copeland A."/>
            <person name="Lapidus A."/>
            <person name="Cheng J.-F."/>
            <person name="Bruce D."/>
            <person name="Goodwin L."/>
            <person name="Pitluck S."/>
            <person name="Chertkov O."/>
            <person name="Detter J.C."/>
            <person name="Han C."/>
            <person name="Tapia R."/>
            <person name="Land M."/>
            <person name="Hauser L."/>
            <person name="Chang Y.-J."/>
            <person name="Jeffries C."/>
            <person name="Kyrpides N."/>
            <person name="Ivanova N."/>
            <person name="Mikhailova N."/>
            <person name="Mouttaki H."/>
            <person name="Lin L."/>
            <person name="Zhou J."/>
            <person name="Hemme C.L."/>
            <person name="Woyke T."/>
        </authorList>
    </citation>
    <scope>NUCLEOTIDE SEQUENCE [LARGE SCALE GENOMIC DNA]</scope>
    <source>
        <strain evidence="1">WM1</strain>
    </source>
</reference>
<gene>
    <name evidence="1" type="ordered locus">Closa_2756</name>
</gene>
<dbReference type="Proteomes" id="UP000001662">
    <property type="component" value="Chromosome"/>
</dbReference>
<dbReference type="RefSeq" id="WP_013273382.1">
    <property type="nucleotide sequence ID" value="NC_014376.1"/>
</dbReference>